<comment type="similarity">
    <text evidence="3">Belongs to the mab-21 family.</text>
</comment>
<keyword evidence="6" id="KW-0479">Metal-binding</keyword>
<dbReference type="PANTHER" id="PTHR10656:SF42">
    <property type="entry name" value="CYCLIC GMP-AMP SYNTHASE-LIKE PROTEIN-RELATED"/>
    <property type="match status" value="1"/>
</dbReference>
<reference evidence="16" key="1">
    <citation type="submission" date="2020-08" db="EMBL/GenBank/DDBJ databases">
        <title>Multicomponent nature underlies the extraordinary mechanical properties of spider dragline silk.</title>
        <authorList>
            <person name="Kono N."/>
            <person name="Nakamura H."/>
            <person name="Mori M."/>
            <person name="Yoshida Y."/>
            <person name="Ohtoshi R."/>
            <person name="Malay A.D."/>
            <person name="Moran D.A.P."/>
            <person name="Tomita M."/>
            <person name="Numata K."/>
            <person name="Arakawa K."/>
        </authorList>
    </citation>
    <scope>NUCLEOTIDE SEQUENCE</scope>
</reference>
<dbReference type="SMART" id="SM01265">
    <property type="entry name" value="Mab-21"/>
    <property type="match status" value="1"/>
</dbReference>
<dbReference type="AlphaFoldDB" id="A0A8X7BXX4"/>
<dbReference type="Gene3D" id="3.30.460.90">
    <property type="match status" value="1"/>
</dbReference>
<feature type="domain" description="Mab-21-like HhH/H2TH-like" evidence="15">
    <location>
        <begin position="405"/>
        <end position="496"/>
    </location>
</feature>
<feature type="domain" description="Mab-21-like nucleotidyltransferase" evidence="14">
    <location>
        <begin position="213"/>
        <end position="402"/>
    </location>
</feature>
<keyword evidence="17" id="KW-1185">Reference proteome</keyword>
<dbReference type="EMBL" id="BMAV01006267">
    <property type="protein sequence ID" value="GFY48000.1"/>
    <property type="molecule type" value="Genomic_DNA"/>
</dbReference>
<dbReference type="InterPro" id="IPR046903">
    <property type="entry name" value="Mab-21-like_nuc_Trfase"/>
</dbReference>
<evidence type="ECO:0000259" key="14">
    <source>
        <dbReference type="Pfam" id="PF03281"/>
    </source>
</evidence>
<protein>
    <submittedName>
        <fullName evidence="16">Mab-21 domain-containing protein</fullName>
    </submittedName>
</protein>
<dbReference type="Pfam" id="PF03281">
    <property type="entry name" value="Mab-21"/>
    <property type="match status" value="1"/>
</dbReference>
<proteinExistence type="inferred from homology"/>
<keyword evidence="11" id="KW-0464">Manganese</keyword>
<dbReference type="InterPro" id="IPR024810">
    <property type="entry name" value="MAB21L/cGLR"/>
</dbReference>
<comment type="cofactor">
    <cofactor evidence="2">
        <name>Mg(2+)</name>
        <dbReference type="ChEBI" id="CHEBI:18420"/>
    </cofactor>
</comment>
<dbReference type="OrthoDB" id="6426538at2759"/>
<keyword evidence="10" id="KW-0342">GTP-binding</keyword>
<dbReference type="InterPro" id="IPR046906">
    <property type="entry name" value="Mab-21_HhH/H2TH-like"/>
</dbReference>
<dbReference type="Proteomes" id="UP000886998">
    <property type="component" value="Unassembled WGS sequence"/>
</dbReference>
<keyword evidence="9" id="KW-0460">Magnesium</keyword>
<sequence>MSFITQKTVICHFCEIRESIEDKNFPEELHALLCKYRVPQILWVCDSCLPLQIVKPDFTNRLNLEDDVLLLKKKVEELESRMNNLTHNTEFSSEEAVNTSFERDCFNGRASTVHNVYRKVDVHSSGEFHRSRSASPNSCYSFTSDDTSPKKNKVALKIMHAIINQKIKINPKESSKSVTAVTNFIECLTPALKSQDPVFKCLYQKDYKTGSSYNGLRISAASEYDINIVFKPPSEIALKVEYFEETPVFAKIKWCKVQELQENKSYILKFFEKNSEDGYLNPEKVKSWFQSLIDTFVSSNPVINGVKQIKSSQSGPARTVKLVTSDGYVLDIDLMPVFIFTYDVLTETSIKKILEKYPVDKSKEFWHLVPKLCRGEEPILARDCKLTWRIDFPEVEKIVLHNKQCAKSVIRLLKLLRDKQDWKSIASYHMKTIVLLDVDKNPGNWSGDFFFDRFLEAMKHLKGYLLGKHLPYFLCAEYNLFHLLKEDQCKNLSDRLGRIISDIETDPQNLKKYFLSP</sequence>
<evidence type="ECO:0000256" key="2">
    <source>
        <dbReference type="ARBA" id="ARBA00001946"/>
    </source>
</evidence>
<comment type="cofactor">
    <cofactor evidence="1">
        <name>Mn(2+)</name>
        <dbReference type="ChEBI" id="CHEBI:29035"/>
    </cofactor>
</comment>
<dbReference type="GO" id="GO:0016779">
    <property type="term" value="F:nucleotidyltransferase activity"/>
    <property type="evidence" value="ECO:0007669"/>
    <property type="project" value="UniProtKB-KW"/>
</dbReference>
<evidence type="ECO:0000256" key="6">
    <source>
        <dbReference type="ARBA" id="ARBA00022723"/>
    </source>
</evidence>
<feature type="coiled-coil region" evidence="12">
    <location>
        <begin position="61"/>
        <end position="95"/>
    </location>
</feature>
<name>A0A8X7BXX4_9ARAC</name>
<keyword evidence="7" id="KW-0547">Nucleotide-binding</keyword>
<keyword evidence="4" id="KW-0808">Transferase</keyword>
<evidence type="ECO:0000256" key="8">
    <source>
        <dbReference type="ARBA" id="ARBA00022840"/>
    </source>
</evidence>
<evidence type="ECO:0000256" key="11">
    <source>
        <dbReference type="ARBA" id="ARBA00023211"/>
    </source>
</evidence>
<evidence type="ECO:0000313" key="16">
    <source>
        <dbReference type="EMBL" id="GFY48000.1"/>
    </source>
</evidence>
<keyword evidence="5" id="KW-0548">Nucleotidyltransferase</keyword>
<evidence type="ECO:0000256" key="13">
    <source>
        <dbReference type="SAM" id="MobiDB-lite"/>
    </source>
</evidence>
<evidence type="ECO:0000256" key="12">
    <source>
        <dbReference type="SAM" id="Coils"/>
    </source>
</evidence>
<dbReference type="GO" id="GO:0005525">
    <property type="term" value="F:GTP binding"/>
    <property type="evidence" value="ECO:0007669"/>
    <property type="project" value="UniProtKB-KW"/>
</dbReference>
<evidence type="ECO:0000256" key="5">
    <source>
        <dbReference type="ARBA" id="ARBA00022695"/>
    </source>
</evidence>
<keyword evidence="8" id="KW-0067">ATP-binding</keyword>
<evidence type="ECO:0000256" key="10">
    <source>
        <dbReference type="ARBA" id="ARBA00023134"/>
    </source>
</evidence>
<organism evidence="16 17">
    <name type="scientific">Trichonephila inaurata madagascariensis</name>
    <dbReference type="NCBI Taxonomy" id="2747483"/>
    <lineage>
        <taxon>Eukaryota</taxon>
        <taxon>Metazoa</taxon>
        <taxon>Ecdysozoa</taxon>
        <taxon>Arthropoda</taxon>
        <taxon>Chelicerata</taxon>
        <taxon>Arachnida</taxon>
        <taxon>Araneae</taxon>
        <taxon>Araneomorphae</taxon>
        <taxon>Entelegynae</taxon>
        <taxon>Araneoidea</taxon>
        <taxon>Nephilidae</taxon>
        <taxon>Trichonephila</taxon>
        <taxon>Trichonephila inaurata</taxon>
    </lineage>
</organism>
<dbReference type="GO" id="GO:0046872">
    <property type="term" value="F:metal ion binding"/>
    <property type="evidence" value="ECO:0007669"/>
    <property type="project" value="UniProtKB-KW"/>
</dbReference>
<evidence type="ECO:0000256" key="4">
    <source>
        <dbReference type="ARBA" id="ARBA00022679"/>
    </source>
</evidence>
<evidence type="ECO:0000256" key="3">
    <source>
        <dbReference type="ARBA" id="ARBA00008307"/>
    </source>
</evidence>
<keyword evidence="12" id="KW-0175">Coiled coil</keyword>
<feature type="region of interest" description="Disordered" evidence="13">
    <location>
        <begin position="128"/>
        <end position="148"/>
    </location>
</feature>
<evidence type="ECO:0000256" key="7">
    <source>
        <dbReference type="ARBA" id="ARBA00022741"/>
    </source>
</evidence>
<accession>A0A8X7BXX4</accession>
<evidence type="ECO:0000259" key="15">
    <source>
        <dbReference type="Pfam" id="PF20266"/>
    </source>
</evidence>
<evidence type="ECO:0000256" key="1">
    <source>
        <dbReference type="ARBA" id="ARBA00001936"/>
    </source>
</evidence>
<dbReference type="Gene3D" id="1.10.1410.40">
    <property type="match status" value="1"/>
</dbReference>
<gene>
    <name evidence="16" type="primary">AVEN_185506_1</name>
    <name evidence="16" type="ORF">TNIN_323261</name>
</gene>
<dbReference type="Pfam" id="PF20266">
    <property type="entry name" value="Mab-21_C"/>
    <property type="match status" value="1"/>
</dbReference>
<feature type="compositionally biased region" description="Polar residues" evidence="13">
    <location>
        <begin position="133"/>
        <end position="146"/>
    </location>
</feature>
<comment type="caution">
    <text evidence="16">The sequence shown here is derived from an EMBL/GenBank/DDBJ whole genome shotgun (WGS) entry which is preliminary data.</text>
</comment>
<evidence type="ECO:0000256" key="9">
    <source>
        <dbReference type="ARBA" id="ARBA00022842"/>
    </source>
</evidence>
<dbReference type="PANTHER" id="PTHR10656">
    <property type="entry name" value="CELL FATE DETERMINING PROTEIN MAB21-RELATED"/>
    <property type="match status" value="1"/>
</dbReference>
<evidence type="ECO:0000313" key="17">
    <source>
        <dbReference type="Proteomes" id="UP000886998"/>
    </source>
</evidence>
<dbReference type="GO" id="GO:0005524">
    <property type="term" value="F:ATP binding"/>
    <property type="evidence" value="ECO:0007669"/>
    <property type="project" value="UniProtKB-KW"/>
</dbReference>